<evidence type="ECO:0000313" key="3">
    <source>
        <dbReference type="Proteomes" id="UP001224812"/>
    </source>
</evidence>
<dbReference type="Proteomes" id="UP001224812">
    <property type="component" value="Unassembled WGS sequence"/>
</dbReference>
<comment type="caution">
    <text evidence="2">The sequence shown here is derived from an EMBL/GenBank/DDBJ whole genome shotgun (WGS) entry which is preliminary data.</text>
</comment>
<evidence type="ECO:0000259" key="1">
    <source>
        <dbReference type="Pfam" id="PF10547"/>
    </source>
</evidence>
<accession>A0ABT9JID5</accession>
<reference evidence="2 3" key="1">
    <citation type="journal article" date="2023" name="Front. Microbiol.">
        <title>Phylogeography and host specificity of Pasteurellaceae pathogenic to sea-farmed fish in the north-east Atlantic.</title>
        <authorList>
            <person name="Gulla S."/>
            <person name="Colquhoun D.J."/>
            <person name="Olsen A.B."/>
            <person name="Spilsberg B."/>
            <person name="Lagesen K."/>
            <person name="Aakesson C.P."/>
            <person name="Strom S."/>
            <person name="Manji F."/>
            <person name="Birkbeck T.H."/>
            <person name="Nilsen H.K."/>
        </authorList>
    </citation>
    <scope>NUCLEOTIDE SEQUENCE [LARGE SCALE GENOMIC DNA]</scope>
    <source>
        <strain evidence="2 3">VIO11850</strain>
    </source>
</reference>
<name>A0ABT9JID5_9PAST</name>
<dbReference type="EMBL" id="JASAVS010000001">
    <property type="protein sequence ID" value="MDP8084577.1"/>
    <property type="molecule type" value="Genomic_DNA"/>
</dbReference>
<keyword evidence="3" id="KW-1185">Reference proteome</keyword>
<gene>
    <name evidence="2" type="ORF">QJT92_01340</name>
</gene>
<dbReference type="Pfam" id="PF10547">
    <property type="entry name" value="P22_AR_N"/>
    <property type="match status" value="1"/>
</dbReference>
<proteinExistence type="predicted"/>
<protein>
    <submittedName>
        <fullName evidence="2">Phage antirepressor N-terminal domain-containing protein</fullName>
    </submittedName>
</protein>
<sequence length="276" mass="32071">MSNQISTQTITFNNQYLITFEKDGTQYTAMKPICENIGLAWEAQLARIKRDTVLSQGMIVMITPSNGGDQQMICLPINYLNGWLFGVNENRVKPKIKETLIKYKKECYQALFDYWTKGKAERKTTVDERTGLRQAVDMLVAKKKLLYPEAYNLVHHRFNVEHIDELSPEQLPQAVEYVHKICLEGELITNTQQSIQIDEEALNIMLDLYGYCNQAYEMREKLKHTHLKRYIDDEIGAYYLHNLGMPLKNKMDKAKGFMSKHSEHLTRIKATQSLLN</sequence>
<dbReference type="PRINTS" id="PR01994">
    <property type="entry name" value="ANTIREPRESSR"/>
</dbReference>
<organism evidence="2 3">
    <name type="scientific">Phocoenobacter skyensis</name>
    <dbReference type="NCBI Taxonomy" id="97481"/>
    <lineage>
        <taxon>Bacteria</taxon>
        <taxon>Pseudomonadati</taxon>
        <taxon>Pseudomonadota</taxon>
        <taxon>Gammaproteobacteria</taxon>
        <taxon>Pasteurellales</taxon>
        <taxon>Pasteurellaceae</taxon>
        <taxon>Phocoenobacter</taxon>
    </lineage>
</organism>
<feature type="domain" description="Antirepressor protein ant N-terminal" evidence="1">
    <location>
        <begin position="9"/>
        <end position="120"/>
    </location>
</feature>
<evidence type="ECO:0000313" key="2">
    <source>
        <dbReference type="EMBL" id="MDP8084577.1"/>
    </source>
</evidence>
<dbReference type="InterPro" id="IPR018875">
    <property type="entry name" value="Antirepressor_Ant_N"/>
</dbReference>
<dbReference type="RefSeq" id="WP_306383699.1">
    <property type="nucleotide sequence ID" value="NZ_JASAVR010000001.1"/>
</dbReference>